<dbReference type="Pfam" id="PF07394">
    <property type="entry name" value="DUF1501"/>
    <property type="match status" value="1"/>
</dbReference>
<evidence type="ECO:0008006" key="7">
    <source>
        <dbReference type="Google" id="ProtNLM"/>
    </source>
</evidence>
<evidence type="ECO:0000313" key="5">
    <source>
        <dbReference type="EMBL" id="CAD7703626.1"/>
    </source>
</evidence>
<protein>
    <recommendedName>
        <fullName evidence="7">DUF1553 domain-containing protein</fullName>
    </recommendedName>
</protein>
<dbReference type="EMBL" id="CAJHUC010002332">
    <property type="protein sequence ID" value="CAD7703626.1"/>
    <property type="molecule type" value="Genomic_DNA"/>
</dbReference>
<dbReference type="InterPro" id="IPR022655">
    <property type="entry name" value="DUF1553"/>
</dbReference>
<dbReference type="PANTHER" id="PTHR35889:SF3">
    <property type="entry name" value="F-BOX DOMAIN-CONTAINING PROTEIN"/>
    <property type="match status" value="1"/>
</dbReference>
<proteinExistence type="predicted"/>
<evidence type="ECO:0000256" key="1">
    <source>
        <dbReference type="SAM" id="Coils"/>
    </source>
</evidence>
<dbReference type="InterPro" id="IPR025442">
    <property type="entry name" value="DUF4185"/>
</dbReference>
<keyword evidence="1" id="KW-0175">Coiled coil</keyword>
<dbReference type="InterPro" id="IPR017850">
    <property type="entry name" value="Alkaline_phosphatase_core_sf"/>
</dbReference>
<dbReference type="Pfam" id="PF07587">
    <property type="entry name" value="PSD1"/>
    <property type="match status" value="1"/>
</dbReference>
<dbReference type="PANTHER" id="PTHR35889">
    <property type="entry name" value="CYCLOINULO-OLIGOSACCHARIDE FRUCTANOTRANSFERASE-RELATED"/>
    <property type="match status" value="1"/>
</dbReference>
<feature type="compositionally biased region" description="Polar residues" evidence="2">
    <location>
        <begin position="971"/>
        <end position="990"/>
    </location>
</feature>
<gene>
    <name evidence="5" type="ORF">OSTQU699_LOCUS8983</name>
</gene>
<dbReference type="Proteomes" id="UP000708148">
    <property type="component" value="Unassembled WGS sequence"/>
</dbReference>
<evidence type="ECO:0000259" key="3">
    <source>
        <dbReference type="Pfam" id="PF07587"/>
    </source>
</evidence>
<dbReference type="Gene3D" id="3.40.720.10">
    <property type="entry name" value="Alkaline Phosphatase, subunit A"/>
    <property type="match status" value="1"/>
</dbReference>
<keyword evidence="6" id="KW-1185">Reference proteome</keyword>
<evidence type="ECO:0000313" key="6">
    <source>
        <dbReference type="Proteomes" id="UP000708148"/>
    </source>
</evidence>
<feature type="region of interest" description="Disordered" evidence="2">
    <location>
        <begin position="968"/>
        <end position="991"/>
    </location>
</feature>
<evidence type="ECO:0000259" key="4">
    <source>
        <dbReference type="Pfam" id="PF13810"/>
    </source>
</evidence>
<reference evidence="5" key="1">
    <citation type="submission" date="2020-12" db="EMBL/GenBank/DDBJ databases">
        <authorList>
            <person name="Iha C."/>
        </authorList>
    </citation>
    <scope>NUCLEOTIDE SEQUENCE</scope>
</reference>
<feature type="coiled-coil region" evidence="1">
    <location>
        <begin position="182"/>
        <end position="209"/>
    </location>
</feature>
<evidence type="ECO:0000256" key="2">
    <source>
        <dbReference type="SAM" id="MobiDB-lite"/>
    </source>
</evidence>
<dbReference type="SUPFAM" id="SSF53649">
    <property type="entry name" value="Alkaline phosphatase-like"/>
    <property type="match status" value="1"/>
</dbReference>
<dbReference type="InterPro" id="IPR010869">
    <property type="entry name" value="DUF1501"/>
</dbReference>
<dbReference type="Pfam" id="PF13810">
    <property type="entry name" value="DUF4185"/>
    <property type="match status" value="1"/>
</dbReference>
<dbReference type="OrthoDB" id="10062857at2759"/>
<name>A0A8S1J8W9_9CHLO</name>
<sequence length="1355" mass="152264">MAAFDAAESIGLEPWYSLGPFDHEQPTRVTGFRFPYFEEPHVDLQQTVQQQTWTVRPNWKSGTVMVPGGEFSTIYLYRRIHAPADGEYVLDIGASDSVTLWLNGEMIFDRLDEGDNVATAAPFPVTLNAGSNELLVKMSNGDFVQQITFRSRSHTAYPAGIFHLLRRPAVERTPEQQNELLAHFHQTQIEAAQAQVKEIDRQIAKVMVMKERADVRPAHILERGHYASPGELVQRDVPAVFPPLTDNAPRNRLGLAQWLTSNQHPLTARVAVNRIWQNHFGRGLVRTEEDFGVQGAYPTHPDLLDWLATELIQSGWDMQHIHRLIMQSAVYRQSAAATALQQTKDPQNHLLSRAPRFRLRPQEIRDHALYASGLLVEQRGGPSVFPYQPPGLWREITSLKLQPEWFLTVDYEQGHGADLYRRSLYTFWKRSVPPPGMTVFDAETREVCVVRRQNSNTPLQAMNLLNDVTYVEAARHLAHRMLHEGGESTIDRLNHGLLLTNGRPGTEEELQILTSGLQQQTEYYLRHSEQAQKLLTVGESGIPGSHKPTILAAWTQMGLLLLNRDESGAPSQIDLFDYKPTLDELDGVDLPDSVRGGQRLTGMTAALKKYRVTKGVAGFSPSGSCGTMLSNSLPHLQRVADELCVVKSLHTEAINHDPAVTFFQTGSQIAGRPSMGAWLSYGLGTENQNLPAYVVMPSRGSGRQMPQPLFNRLWGAGFLPSAHQGVRFRSSGDPILYLSNPDGVSRDQRRSLLDALAAMNQQTLDRYQDPETATRIEQYELAFRMQAAVPTLLDFSDEPQWVFDLYGPESRIKGTYAFNCLLARRLIERDVRFVQLFHMGWDQHTALIPELRRQCQDTDQPSAALIQDLRQRGLLDDTLVIWGGEFGRTVYAQGDYQAGNFGRDHHPRCFSMLMAGAGVRGGTTWGESDDFGYNIVRDPVHVHDFHATVLHLLGIDHKRLTFRYQGRLPTAHSQPPSSNSNTQRDTTTDASLEMPAYRVEAAPEWTKLFYRKSGVFGVDGIFSIPLDGADPNDGNEETLLIFGDSFVGRVGDDDAPLPGNTMVNNCIAMFRGVDPRAEDMRFDYRRGKDGKPETFFVPNNAASRPGQYFWMGDGFVNRALQNQTYLFAYHVEKTGPDVYDFAVRDVSLIALPAGSRPPFDDHRQIVTPLHVEHDELGSGDFGAGILVNTDWAQAQHPDGFIYVYACIGPRKSLAVARVEPAKFEDFTAWRFWNGSEWDPDKNNIAQLCDAVSNELSVTPLPDGRFLLVFQVMGISDKVGVRIGSSPVGPFSEIHEIWRTPEIDEGLLPYNAKAHPALSKPGELLISYNTITLDFWNDIRKNGHIYRPRFIRLVFE</sequence>
<feature type="domain" description="DUF1553" evidence="3">
    <location>
        <begin position="251"/>
        <end position="514"/>
    </location>
</feature>
<comment type="caution">
    <text evidence="5">The sequence shown here is derived from an EMBL/GenBank/DDBJ whole genome shotgun (WGS) entry which is preliminary data.</text>
</comment>
<organism evidence="5 6">
    <name type="scientific">Ostreobium quekettii</name>
    <dbReference type="NCBI Taxonomy" id="121088"/>
    <lineage>
        <taxon>Eukaryota</taxon>
        <taxon>Viridiplantae</taxon>
        <taxon>Chlorophyta</taxon>
        <taxon>core chlorophytes</taxon>
        <taxon>Ulvophyceae</taxon>
        <taxon>TCBD clade</taxon>
        <taxon>Bryopsidales</taxon>
        <taxon>Ostreobineae</taxon>
        <taxon>Ostreobiaceae</taxon>
        <taxon>Ostreobium</taxon>
    </lineage>
</organism>
<accession>A0A8S1J8W9</accession>
<feature type="domain" description="DUF4185" evidence="4">
    <location>
        <begin position="1196"/>
        <end position="1298"/>
    </location>
</feature>